<comment type="caution">
    <text evidence="1">The sequence shown here is derived from an EMBL/GenBank/DDBJ whole genome shotgun (WGS) entry which is preliminary data.</text>
</comment>
<evidence type="ECO:0000313" key="1">
    <source>
        <dbReference type="EMBL" id="EXY88521.1"/>
    </source>
</evidence>
<dbReference type="InterPro" id="IPR024302">
    <property type="entry name" value="SusD-like"/>
</dbReference>
<dbReference type="AlphaFoldDB" id="A0A015UZT2"/>
<dbReference type="SUPFAM" id="SSF48452">
    <property type="entry name" value="TPR-like"/>
    <property type="match status" value="1"/>
</dbReference>
<dbReference type="RefSeq" id="WP_005797527.1">
    <property type="nucleotide sequence ID" value="NZ_JGDB01000278.1"/>
</dbReference>
<accession>A0A015UZT2</accession>
<dbReference type="Gene3D" id="1.25.40.390">
    <property type="match status" value="1"/>
</dbReference>
<sequence>MKNNIKYIAGILLGGLIGFSACTDSFESFNTNEAGFDNDSKKQDFNYYGIPLGIIQQGIYFNYDWGSGKNWPFQTMQNLGADLFSGYVHDFNPFNEGKNNSTYYMMDGWNGSTWDNTYGYIMPEVQKSETINEKDNIGFYGITKILKVELMHRLSDLYGPIVYTQFGSKTGSTPDTQQEAYKAFFNDLDTGIAKIREYQKANPDIESFAKFDILMPQGKRTFSEWIRFANSLRLRLAVRIAMADSKLAVAEAQKALTDEEGLLEGNDEVVAVSTSSGYTNPFGEINKAWGEVFMNANMESLLVGYEDPRMEKYFDKATGSDATSLIDYKGTYKGIRQGTGFSHKNYNGHSKSTITQQTDAVLMTPAEVWFLRAEAALRGWSSESVKDCYEKGVKASFAQWGAAGAEAYLESDRKPSDYVDAFKAANNVKAVNTLTPKWDDAAGNEDKLGRIITQKWLAMFPEGGEAWAEQRRTGYPRLFPVLVNQSEGTVDTNLGPRRLNFFVGIKTTNPEQYTQLVNALGGIDNCGTRLWWDTGRNF</sequence>
<evidence type="ECO:0000313" key="2">
    <source>
        <dbReference type="Proteomes" id="UP000020773"/>
    </source>
</evidence>
<gene>
    <name evidence="1" type="ORF">M125_4886</name>
</gene>
<dbReference type="EMBL" id="JGDB01000278">
    <property type="protein sequence ID" value="EXY88521.1"/>
    <property type="molecule type" value="Genomic_DNA"/>
</dbReference>
<dbReference type="Proteomes" id="UP000020773">
    <property type="component" value="Unassembled WGS sequence"/>
</dbReference>
<dbReference type="Pfam" id="PF12741">
    <property type="entry name" value="SusD-like"/>
    <property type="match status" value="1"/>
</dbReference>
<dbReference type="InterPro" id="IPR011990">
    <property type="entry name" value="TPR-like_helical_dom_sf"/>
</dbReference>
<protein>
    <submittedName>
        <fullName evidence="1">Susd and RagB outer membrane lipofamily protein</fullName>
    </submittedName>
</protein>
<organism evidence="1 2">
    <name type="scientific">Bacteroides fragilis str. 3998T(B)3</name>
    <dbReference type="NCBI Taxonomy" id="1339316"/>
    <lineage>
        <taxon>Bacteria</taxon>
        <taxon>Pseudomonadati</taxon>
        <taxon>Bacteroidota</taxon>
        <taxon>Bacteroidia</taxon>
        <taxon>Bacteroidales</taxon>
        <taxon>Bacteroidaceae</taxon>
        <taxon>Bacteroides</taxon>
    </lineage>
</organism>
<reference evidence="1 2" key="1">
    <citation type="submission" date="2014-02" db="EMBL/GenBank/DDBJ databases">
        <authorList>
            <person name="Sears C."/>
            <person name="Carroll K."/>
            <person name="Sack B.R."/>
            <person name="Qadri F."/>
            <person name="Myers L.L."/>
            <person name="Chung G.-T."/>
            <person name="Escheverria P."/>
            <person name="Fraser C.M."/>
            <person name="Sadzewicz L."/>
            <person name="Shefchek K.A."/>
            <person name="Tallon L."/>
            <person name="Das S.P."/>
            <person name="Daugherty S."/>
            <person name="Mongodin E.F."/>
        </authorList>
    </citation>
    <scope>NUCLEOTIDE SEQUENCE [LARGE SCALE GENOMIC DNA]</scope>
    <source>
        <strain evidence="2">3998T(B)3</strain>
    </source>
</reference>
<proteinExistence type="predicted"/>
<dbReference type="PATRIC" id="fig|1339316.3.peg.4637"/>
<name>A0A015UZT2_BACFG</name>
<dbReference type="PROSITE" id="PS51257">
    <property type="entry name" value="PROKAR_LIPOPROTEIN"/>
    <property type="match status" value="1"/>
</dbReference>